<accession>A0AAV4XTK9</accession>
<evidence type="ECO:0000313" key="2">
    <source>
        <dbReference type="Proteomes" id="UP001054945"/>
    </source>
</evidence>
<name>A0AAV4XTK9_CAEEX</name>
<comment type="caution">
    <text evidence="1">The sequence shown here is derived from an EMBL/GenBank/DDBJ whole genome shotgun (WGS) entry which is preliminary data.</text>
</comment>
<dbReference type="AlphaFoldDB" id="A0AAV4XTK9"/>
<proteinExistence type="predicted"/>
<keyword evidence="2" id="KW-1185">Reference proteome</keyword>
<gene>
    <name evidence="1" type="ORF">CEXT_7671</name>
</gene>
<sequence>MREEGWIFKCDWMEEKTTDVIAERELEQALFPNGGQETARFAPKRPIQITNPWSTGARQEFVTETVDPEYPCNPKHFSVALFHFGRRNLSSE</sequence>
<dbReference type="EMBL" id="BPLR01000758">
    <property type="protein sequence ID" value="GIY97259.1"/>
    <property type="molecule type" value="Genomic_DNA"/>
</dbReference>
<organism evidence="1 2">
    <name type="scientific">Caerostris extrusa</name>
    <name type="common">Bark spider</name>
    <name type="synonym">Caerostris bankana</name>
    <dbReference type="NCBI Taxonomy" id="172846"/>
    <lineage>
        <taxon>Eukaryota</taxon>
        <taxon>Metazoa</taxon>
        <taxon>Ecdysozoa</taxon>
        <taxon>Arthropoda</taxon>
        <taxon>Chelicerata</taxon>
        <taxon>Arachnida</taxon>
        <taxon>Araneae</taxon>
        <taxon>Araneomorphae</taxon>
        <taxon>Entelegynae</taxon>
        <taxon>Araneoidea</taxon>
        <taxon>Araneidae</taxon>
        <taxon>Caerostris</taxon>
    </lineage>
</organism>
<reference evidence="1 2" key="1">
    <citation type="submission" date="2021-06" db="EMBL/GenBank/DDBJ databases">
        <title>Caerostris extrusa draft genome.</title>
        <authorList>
            <person name="Kono N."/>
            <person name="Arakawa K."/>
        </authorList>
    </citation>
    <scope>NUCLEOTIDE SEQUENCE [LARGE SCALE GENOMIC DNA]</scope>
</reference>
<dbReference type="Proteomes" id="UP001054945">
    <property type="component" value="Unassembled WGS sequence"/>
</dbReference>
<evidence type="ECO:0000313" key="1">
    <source>
        <dbReference type="EMBL" id="GIY97259.1"/>
    </source>
</evidence>
<protein>
    <submittedName>
        <fullName evidence="1">Uncharacterized protein</fullName>
    </submittedName>
</protein>